<keyword evidence="3" id="KW-0611">Plant defense</keyword>
<accession>A0AAD7VNR0</accession>
<dbReference type="Gene3D" id="3.80.10.10">
    <property type="entry name" value="Ribonuclease Inhibitor"/>
    <property type="match status" value="1"/>
</dbReference>
<evidence type="ECO:0000256" key="1">
    <source>
        <dbReference type="ARBA" id="ARBA00022737"/>
    </source>
</evidence>
<evidence type="ECO:0000313" key="9">
    <source>
        <dbReference type="Proteomes" id="UP001163823"/>
    </source>
</evidence>
<feature type="domain" description="Disease resistance N-terminal" evidence="5">
    <location>
        <begin position="5"/>
        <end position="88"/>
    </location>
</feature>
<dbReference type="InterPro" id="IPR058922">
    <property type="entry name" value="WHD_DRP"/>
</dbReference>
<evidence type="ECO:0000256" key="3">
    <source>
        <dbReference type="ARBA" id="ARBA00022821"/>
    </source>
</evidence>
<dbReference type="EMBL" id="JARAOO010000001">
    <property type="protein sequence ID" value="KAJ7982390.1"/>
    <property type="molecule type" value="Genomic_DNA"/>
</dbReference>
<dbReference type="Gene3D" id="3.40.50.300">
    <property type="entry name" value="P-loop containing nucleotide triphosphate hydrolases"/>
    <property type="match status" value="1"/>
</dbReference>
<dbReference type="CDD" id="cd14798">
    <property type="entry name" value="RX-CC_like"/>
    <property type="match status" value="1"/>
</dbReference>
<feature type="domain" description="NB-ARC" evidence="4">
    <location>
        <begin position="193"/>
        <end position="355"/>
    </location>
</feature>
<dbReference type="SUPFAM" id="SSF52058">
    <property type="entry name" value="L domain-like"/>
    <property type="match status" value="1"/>
</dbReference>
<dbReference type="FunFam" id="1.10.10.10:FF:000322">
    <property type="entry name" value="Probable disease resistance protein At1g63360"/>
    <property type="match status" value="1"/>
</dbReference>
<dbReference type="Gene3D" id="1.10.10.10">
    <property type="entry name" value="Winged helix-like DNA-binding domain superfamily/Winged helix DNA-binding domain"/>
    <property type="match status" value="1"/>
</dbReference>
<dbReference type="PANTHER" id="PTHR23155:SF1193">
    <property type="entry name" value="DISEASE RESISTANCE PROTEIN RPP13-RELATED"/>
    <property type="match status" value="1"/>
</dbReference>
<dbReference type="AlphaFoldDB" id="A0AAD7VNR0"/>
<evidence type="ECO:0000256" key="2">
    <source>
        <dbReference type="ARBA" id="ARBA00022741"/>
    </source>
</evidence>
<dbReference type="InterPro" id="IPR038005">
    <property type="entry name" value="RX-like_CC"/>
</dbReference>
<evidence type="ECO:0000313" key="8">
    <source>
        <dbReference type="EMBL" id="KAJ7982390.1"/>
    </source>
</evidence>
<dbReference type="Pfam" id="PF18052">
    <property type="entry name" value="Rx_N"/>
    <property type="match status" value="1"/>
</dbReference>
<dbReference type="InterPro" id="IPR041118">
    <property type="entry name" value="Rx_N"/>
</dbReference>
<dbReference type="Pfam" id="PF23598">
    <property type="entry name" value="LRR_14"/>
    <property type="match status" value="1"/>
</dbReference>
<dbReference type="InterPro" id="IPR032675">
    <property type="entry name" value="LRR_dom_sf"/>
</dbReference>
<feature type="domain" description="Disease resistance protein winged helix" evidence="6">
    <location>
        <begin position="439"/>
        <end position="512"/>
    </location>
</feature>
<protein>
    <submittedName>
        <fullName evidence="8">Disease resistance protein</fullName>
    </submittedName>
</protein>
<name>A0AAD7VNR0_QUISA</name>
<comment type="caution">
    <text evidence="8">The sequence shown here is derived from an EMBL/GenBank/DDBJ whole genome shotgun (WGS) entry which is preliminary data.</text>
</comment>
<organism evidence="8 9">
    <name type="scientific">Quillaja saponaria</name>
    <name type="common">Soap bark tree</name>
    <dbReference type="NCBI Taxonomy" id="32244"/>
    <lineage>
        <taxon>Eukaryota</taxon>
        <taxon>Viridiplantae</taxon>
        <taxon>Streptophyta</taxon>
        <taxon>Embryophyta</taxon>
        <taxon>Tracheophyta</taxon>
        <taxon>Spermatophyta</taxon>
        <taxon>Magnoliopsida</taxon>
        <taxon>eudicotyledons</taxon>
        <taxon>Gunneridae</taxon>
        <taxon>Pentapetalae</taxon>
        <taxon>rosids</taxon>
        <taxon>fabids</taxon>
        <taxon>Fabales</taxon>
        <taxon>Quillajaceae</taxon>
        <taxon>Quillaja</taxon>
    </lineage>
</organism>
<dbReference type="InterPro" id="IPR027417">
    <property type="entry name" value="P-loop_NTPase"/>
</dbReference>
<dbReference type="FunFam" id="3.40.50.300:FF:001091">
    <property type="entry name" value="Probable disease resistance protein At1g61300"/>
    <property type="match status" value="1"/>
</dbReference>
<sequence length="905" mass="103941">MADIVVTFLLDNLSQLITEEAKLLSGVENKIKSLHNELKFIYLFLRNSEGKRNEHSMVKEVVRQIRDVAFDAEDVVDTYLIHVVKHRRMKLLKKLLCCFGHALTLHDVAKKIDTIKETIKEIYENKTRYGIETGTEFTYQVTEVEEAAKLVRRRRENVEEDNVVGFDHQSATVIKQLIPDKWGSTSTSTSTSENDIKIISVVGMGGLGKTTLARKICNNNDVKNHFQCKAWVNVSEDYRGRELILNLLRCVTSTIPEELLAKSSAEELKLKLCECLRGKRYLVVLDDIWKTDDWDDIKCAFPDDHNGSRIVITTRHKDVANHANSSLASATEPYLLPFLNKEESWELFSKKVFKGAECPPELEIIGRSIAEGCHGLPLSLVVIAGLLSKQDKSVRVWDKLVGNINWYLAKDKSLCMDILALSYNNLPRPLKPCFLYFGIFPEDFEIPVRTLIRLWIAEGFIRETGPVTRIPEEVAEDYLEELIDRSLIQVASTRSDGGVKKCRIHDLLRDLCIREGKEDKLFEVCSTSVNNETLPNYRRRLSINCDLSFYIDSSSTANDSFARSVLYFGKDEISSEQKIWHWTRRFKLVRVLHLERVYGSPMDNIHKFLHLRYLRLDFSSSDTTLSIPGSVCDIWCLETLEFTGITDELVIKMPKGIWKLKRLRNLSTGIFGTVILPEPESKTDCETSLWSLQTLSMLQLHPETASVFDKGRFPKIKKLGMRYDDGISPIPRNQPTLENLGHLCELQTLKIFEATEFLPNAISFPLSLTKITLTDAVDKLMSVIMTLERLPNLRVLKLLGSFLENPDLSVMECRPEGFPQLQFLEIRRFRSKEWKLGKGAMPRLQRLIINNCFFFLDMLPPDHELFRLTALREVQLISCHRGVWENFQKLVQMKKGCKLNLEIIK</sequence>
<evidence type="ECO:0000259" key="4">
    <source>
        <dbReference type="Pfam" id="PF00931"/>
    </source>
</evidence>
<evidence type="ECO:0000259" key="6">
    <source>
        <dbReference type="Pfam" id="PF23559"/>
    </source>
</evidence>
<dbReference type="InterPro" id="IPR042197">
    <property type="entry name" value="Apaf_helical"/>
</dbReference>
<dbReference type="Pfam" id="PF00931">
    <property type="entry name" value="NB-ARC"/>
    <property type="match status" value="1"/>
</dbReference>
<dbReference type="Pfam" id="PF23559">
    <property type="entry name" value="WHD_DRP"/>
    <property type="match status" value="1"/>
</dbReference>
<dbReference type="InterPro" id="IPR044974">
    <property type="entry name" value="Disease_R_plants"/>
</dbReference>
<keyword evidence="2" id="KW-0547">Nucleotide-binding</keyword>
<dbReference type="InterPro" id="IPR055414">
    <property type="entry name" value="LRR_R13L4/SHOC2-like"/>
</dbReference>
<dbReference type="Proteomes" id="UP001163823">
    <property type="component" value="Chromosome 1"/>
</dbReference>
<dbReference type="Gene3D" id="1.10.8.430">
    <property type="entry name" value="Helical domain of apoptotic protease-activating factors"/>
    <property type="match status" value="1"/>
</dbReference>
<evidence type="ECO:0000259" key="7">
    <source>
        <dbReference type="Pfam" id="PF23598"/>
    </source>
</evidence>
<dbReference type="InterPro" id="IPR002182">
    <property type="entry name" value="NB-ARC"/>
</dbReference>
<keyword evidence="9" id="KW-1185">Reference proteome</keyword>
<proteinExistence type="predicted"/>
<dbReference type="PANTHER" id="PTHR23155">
    <property type="entry name" value="DISEASE RESISTANCE PROTEIN RP"/>
    <property type="match status" value="1"/>
</dbReference>
<dbReference type="KEGG" id="qsa:O6P43_001522"/>
<dbReference type="SUPFAM" id="SSF52540">
    <property type="entry name" value="P-loop containing nucleoside triphosphate hydrolases"/>
    <property type="match status" value="1"/>
</dbReference>
<dbReference type="GO" id="GO:0098542">
    <property type="term" value="P:defense response to other organism"/>
    <property type="evidence" value="ECO:0007669"/>
    <property type="project" value="TreeGrafter"/>
</dbReference>
<evidence type="ECO:0000259" key="5">
    <source>
        <dbReference type="Pfam" id="PF18052"/>
    </source>
</evidence>
<dbReference type="PRINTS" id="PR00364">
    <property type="entry name" value="DISEASERSIST"/>
</dbReference>
<feature type="domain" description="Disease resistance R13L4/SHOC-2-like LRR" evidence="7">
    <location>
        <begin position="575"/>
        <end position="774"/>
    </location>
</feature>
<dbReference type="GO" id="GO:0043531">
    <property type="term" value="F:ADP binding"/>
    <property type="evidence" value="ECO:0007669"/>
    <property type="project" value="InterPro"/>
</dbReference>
<reference evidence="8 9" key="1">
    <citation type="journal article" date="2023" name="Science">
        <title>Elucidation of the pathway for biosynthesis of saponin adjuvants from the soapbark tree.</title>
        <authorList>
            <person name="Reed J."/>
            <person name="Orme A."/>
            <person name="El-Demerdash A."/>
            <person name="Owen C."/>
            <person name="Martin L.B.B."/>
            <person name="Misra R.C."/>
            <person name="Kikuchi S."/>
            <person name="Rejzek M."/>
            <person name="Martin A.C."/>
            <person name="Harkess A."/>
            <person name="Leebens-Mack J."/>
            <person name="Louveau T."/>
            <person name="Stephenson M.J."/>
            <person name="Osbourn A."/>
        </authorList>
    </citation>
    <scope>NUCLEOTIDE SEQUENCE [LARGE SCALE GENOMIC DNA]</scope>
    <source>
        <strain evidence="8">S10</strain>
    </source>
</reference>
<keyword evidence="1" id="KW-0677">Repeat</keyword>
<gene>
    <name evidence="8" type="ORF">O6P43_001522</name>
</gene>
<dbReference type="InterPro" id="IPR036388">
    <property type="entry name" value="WH-like_DNA-bd_sf"/>
</dbReference>
<dbReference type="Gene3D" id="1.20.5.4130">
    <property type="match status" value="1"/>
</dbReference>